<evidence type="ECO:0000256" key="5">
    <source>
        <dbReference type="ARBA" id="ARBA00022692"/>
    </source>
</evidence>
<evidence type="ECO:0000313" key="10">
    <source>
        <dbReference type="Proteomes" id="UP000611796"/>
    </source>
</evidence>
<feature type="transmembrane region" description="Helical" evidence="8">
    <location>
        <begin position="223"/>
        <end position="245"/>
    </location>
</feature>
<evidence type="ECO:0000256" key="3">
    <source>
        <dbReference type="ARBA" id="ARBA00022475"/>
    </source>
</evidence>
<keyword evidence="7 8" id="KW-0472">Membrane</keyword>
<keyword evidence="4" id="KW-0997">Cell inner membrane</keyword>
<name>A0ABR7K1Y2_9FIRM</name>
<evidence type="ECO:0000256" key="2">
    <source>
        <dbReference type="ARBA" id="ARBA00022448"/>
    </source>
</evidence>
<feature type="transmembrane region" description="Helical" evidence="8">
    <location>
        <begin position="20"/>
        <end position="39"/>
    </location>
</feature>
<evidence type="ECO:0000256" key="7">
    <source>
        <dbReference type="ARBA" id="ARBA00023136"/>
    </source>
</evidence>
<sequence length="323" mass="33673">MEAKISQNKNKQLDLKSLLIKYKSLVGLLLLIVVVSILSPSFLSTRNILNILRQTSVNAIIAAGMTFVILTGGIDLSVGSVLALSGAFAASLLASGQSIIVAVIAAIVVGAVVGFLNGFIIAKGKLQPFIATLATMTILRGITLVFTDGKPITLGSNALAMAFGKIGGGTILEVPSPVIITIVVFITCYYILNHTKMGRYTYALGGNEEATKLSGLNTDRIKIWVYTISGILSVVAGIIITSRLYSAQPTAGTGYELDAIAAVVLGGTKLTGGKGKISGTIIGALIIGVLSNALNILDVSSYYQMMVKGIVILIAVLLDRKSN</sequence>
<gene>
    <name evidence="9" type="primary">rbsC</name>
    <name evidence="9" type="ORF">H8891_04710</name>
</gene>
<protein>
    <submittedName>
        <fullName evidence="9">Ribose ABC transporter permease</fullName>
    </submittedName>
</protein>
<dbReference type="InterPro" id="IPR001851">
    <property type="entry name" value="ABC_transp_permease"/>
</dbReference>
<reference evidence="9 10" key="1">
    <citation type="submission" date="2020-08" db="EMBL/GenBank/DDBJ databases">
        <authorList>
            <person name="Liu C."/>
            <person name="Sun Q."/>
        </authorList>
    </citation>
    <scope>NUCLEOTIDE SEQUENCE [LARGE SCALE GENOMIC DNA]</scope>
    <source>
        <strain evidence="9 10">NSJ-45</strain>
    </source>
</reference>
<keyword evidence="6 8" id="KW-1133">Transmembrane helix</keyword>
<proteinExistence type="predicted"/>
<keyword evidence="2" id="KW-0813">Transport</keyword>
<feature type="transmembrane region" description="Helical" evidence="8">
    <location>
        <begin position="129"/>
        <end position="146"/>
    </location>
</feature>
<evidence type="ECO:0000313" key="9">
    <source>
        <dbReference type="EMBL" id="MBC6003093.1"/>
    </source>
</evidence>
<keyword evidence="5 8" id="KW-0812">Transmembrane</keyword>
<feature type="transmembrane region" description="Helical" evidence="8">
    <location>
        <begin position="99"/>
        <end position="122"/>
    </location>
</feature>
<evidence type="ECO:0000256" key="4">
    <source>
        <dbReference type="ARBA" id="ARBA00022519"/>
    </source>
</evidence>
<dbReference type="Proteomes" id="UP000611796">
    <property type="component" value="Unassembled WGS sequence"/>
</dbReference>
<dbReference type="Pfam" id="PF02653">
    <property type="entry name" value="BPD_transp_2"/>
    <property type="match status" value="1"/>
</dbReference>
<dbReference type="RefSeq" id="WP_187005407.1">
    <property type="nucleotide sequence ID" value="NZ_JACRWD010000001.1"/>
</dbReference>
<comment type="subcellular location">
    <subcellularLocation>
        <location evidence="1">Cell membrane</location>
        <topology evidence="1">Multi-pass membrane protein</topology>
    </subcellularLocation>
</comment>
<feature type="transmembrane region" description="Helical" evidence="8">
    <location>
        <begin position="277"/>
        <end position="296"/>
    </location>
</feature>
<keyword evidence="3" id="KW-1003">Cell membrane</keyword>
<keyword evidence="10" id="KW-1185">Reference proteome</keyword>
<feature type="transmembrane region" description="Helical" evidence="8">
    <location>
        <begin position="60"/>
        <end position="93"/>
    </location>
</feature>
<dbReference type="EMBL" id="JACRWD010000001">
    <property type="protein sequence ID" value="MBC6003093.1"/>
    <property type="molecule type" value="Genomic_DNA"/>
</dbReference>
<dbReference type="PANTHER" id="PTHR32196">
    <property type="entry name" value="ABC TRANSPORTER PERMEASE PROTEIN YPHD-RELATED-RELATED"/>
    <property type="match status" value="1"/>
</dbReference>
<dbReference type="PANTHER" id="PTHR32196:SF21">
    <property type="entry name" value="ABC TRANSPORTER PERMEASE PROTEIN YPHD-RELATED"/>
    <property type="match status" value="1"/>
</dbReference>
<evidence type="ECO:0000256" key="8">
    <source>
        <dbReference type="SAM" id="Phobius"/>
    </source>
</evidence>
<evidence type="ECO:0000256" key="6">
    <source>
        <dbReference type="ARBA" id="ARBA00022989"/>
    </source>
</evidence>
<feature type="transmembrane region" description="Helical" evidence="8">
    <location>
        <begin position="166"/>
        <end position="192"/>
    </location>
</feature>
<dbReference type="CDD" id="cd06579">
    <property type="entry name" value="TM_PBP1_transp_AraH_like"/>
    <property type="match status" value="1"/>
</dbReference>
<organism evidence="9 10">
    <name type="scientific">Paeniclostridium hominis</name>
    <dbReference type="NCBI Taxonomy" id="2764329"/>
    <lineage>
        <taxon>Bacteria</taxon>
        <taxon>Bacillati</taxon>
        <taxon>Bacillota</taxon>
        <taxon>Clostridia</taxon>
        <taxon>Peptostreptococcales</taxon>
        <taxon>Peptostreptococcaceae</taxon>
        <taxon>Paeniclostridium</taxon>
    </lineage>
</organism>
<comment type="caution">
    <text evidence="9">The sequence shown here is derived from an EMBL/GenBank/DDBJ whole genome shotgun (WGS) entry which is preliminary data.</text>
</comment>
<accession>A0ABR7K1Y2</accession>
<evidence type="ECO:0000256" key="1">
    <source>
        <dbReference type="ARBA" id="ARBA00004651"/>
    </source>
</evidence>
<dbReference type="NCBIfam" id="NF007067">
    <property type="entry name" value="PRK09512.1"/>
    <property type="match status" value="1"/>
</dbReference>